<evidence type="ECO:0000313" key="2">
    <source>
        <dbReference type="Proteomes" id="UP000588111"/>
    </source>
</evidence>
<accession>A0A839TH48</accession>
<dbReference type="AlphaFoldDB" id="A0A839TH48"/>
<reference evidence="1 2" key="1">
    <citation type="submission" date="2020-08" db="EMBL/GenBank/DDBJ databases">
        <title>Genomic Encyclopedia of Type Strains, Phase III (KMG-III): the genomes of soil and plant-associated and newly described type strains.</title>
        <authorList>
            <person name="Whitman W."/>
        </authorList>
    </citation>
    <scope>NUCLEOTIDE SEQUENCE [LARGE SCALE GENOMIC DNA]</scope>
    <source>
        <strain evidence="1 2">CECT 5885</strain>
    </source>
</reference>
<sequence length="80" mass="8860">MNDNTLRLLENTQSELTVASSNLKVLLRALRAIETADPKSQAIKIALDIALTSNVEIISECAYKVTISVEEDEVGDDYYE</sequence>
<dbReference type="RefSeq" id="WP_183620857.1">
    <property type="nucleotide sequence ID" value="NZ_CAJHAH010000005.1"/>
</dbReference>
<evidence type="ECO:0000313" key="1">
    <source>
        <dbReference type="EMBL" id="MBB3107344.1"/>
    </source>
</evidence>
<name>A0A839TH48_9GAMM</name>
<dbReference type="EMBL" id="JACHXL010000004">
    <property type="protein sequence ID" value="MBB3107344.1"/>
    <property type="molecule type" value="Genomic_DNA"/>
</dbReference>
<keyword evidence="1" id="KW-0689">Ribosomal protein</keyword>
<keyword evidence="2" id="KW-1185">Reference proteome</keyword>
<organism evidence="1 2">
    <name type="scientific">Psychrobacter luti</name>
    <dbReference type="NCBI Taxonomy" id="198481"/>
    <lineage>
        <taxon>Bacteria</taxon>
        <taxon>Pseudomonadati</taxon>
        <taxon>Pseudomonadota</taxon>
        <taxon>Gammaproteobacteria</taxon>
        <taxon>Moraxellales</taxon>
        <taxon>Moraxellaceae</taxon>
        <taxon>Psychrobacter</taxon>
    </lineage>
</organism>
<gene>
    <name evidence="1" type="ORF">FHS24_001869</name>
</gene>
<dbReference type="GO" id="GO:0005840">
    <property type="term" value="C:ribosome"/>
    <property type="evidence" value="ECO:0007669"/>
    <property type="project" value="UniProtKB-KW"/>
</dbReference>
<protein>
    <submittedName>
        <fullName evidence="1">Ribosomal protein L32E</fullName>
    </submittedName>
</protein>
<dbReference type="Proteomes" id="UP000588111">
    <property type="component" value="Unassembled WGS sequence"/>
</dbReference>
<keyword evidence="1" id="KW-0687">Ribonucleoprotein</keyword>
<comment type="caution">
    <text evidence="1">The sequence shown here is derived from an EMBL/GenBank/DDBJ whole genome shotgun (WGS) entry which is preliminary data.</text>
</comment>
<proteinExistence type="predicted"/>